<evidence type="ECO:0000313" key="5">
    <source>
        <dbReference type="Proteomes" id="UP000332515"/>
    </source>
</evidence>
<evidence type="ECO:0000256" key="3">
    <source>
        <dbReference type="SAM" id="SignalP"/>
    </source>
</evidence>
<dbReference type="AlphaFoldDB" id="A0A6A7Y366"/>
<dbReference type="RefSeq" id="WP_153479521.1">
    <property type="nucleotide sequence ID" value="NZ_VWNA01000001.1"/>
</dbReference>
<dbReference type="EMBL" id="VWNA01000001">
    <property type="protein sequence ID" value="MQT12229.1"/>
    <property type="molecule type" value="Genomic_DNA"/>
</dbReference>
<evidence type="ECO:0000313" key="4">
    <source>
        <dbReference type="EMBL" id="MQT12229.1"/>
    </source>
</evidence>
<reference evidence="4 5" key="1">
    <citation type="submission" date="2019-09" db="EMBL/GenBank/DDBJ databases">
        <title>Segnochrobactrum spirostomi gen. nov., sp. nov., isolated from the ciliate Spirostomum cf. yagiui and description of a novel family, Segnochrobactraceae fam. nov. within the order Rhizobiales of the class Alphaproteobacteria.</title>
        <authorList>
            <person name="Akter S."/>
            <person name="Shazib S.U.A."/>
            <person name="Shin M.K."/>
        </authorList>
    </citation>
    <scope>NUCLEOTIDE SEQUENCE [LARGE SCALE GENOMIC DNA]</scope>
    <source>
        <strain evidence="4 5">Sp-1</strain>
    </source>
</reference>
<evidence type="ECO:0000256" key="2">
    <source>
        <dbReference type="SAM" id="Phobius"/>
    </source>
</evidence>
<keyword evidence="3" id="KW-0732">Signal</keyword>
<keyword evidence="5" id="KW-1185">Reference proteome</keyword>
<gene>
    <name evidence="4" type="ORF">F0357_06040</name>
</gene>
<accession>A0A6A7Y366</accession>
<keyword evidence="2" id="KW-1133">Transmembrane helix</keyword>
<name>A0A6A7Y366_9HYPH</name>
<dbReference type="Proteomes" id="UP000332515">
    <property type="component" value="Unassembled WGS sequence"/>
</dbReference>
<organism evidence="4 5">
    <name type="scientific">Segnochrobactrum spirostomi</name>
    <dbReference type="NCBI Taxonomy" id="2608987"/>
    <lineage>
        <taxon>Bacteria</taxon>
        <taxon>Pseudomonadati</taxon>
        <taxon>Pseudomonadota</taxon>
        <taxon>Alphaproteobacteria</taxon>
        <taxon>Hyphomicrobiales</taxon>
        <taxon>Segnochrobactraceae</taxon>
        <taxon>Segnochrobactrum</taxon>
    </lineage>
</organism>
<keyword evidence="2" id="KW-0472">Membrane</keyword>
<proteinExistence type="predicted"/>
<feature type="region of interest" description="Disordered" evidence="1">
    <location>
        <begin position="82"/>
        <end position="104"/>
    </location>
</feature>
<evidence type="ECO:0000256" key="1">
    <source>
        <dbReference type="SAM" id="MobiDB-lite"/>
    </source>
</evidence>
<dbReference type="PROSITE" id="PS51257">
    <property type="entry name" value="PROKAR_LIPOPROTEIN"/>
    <property type="match status" value="1"/>
</dbReference>
<sequence>MKHFTDIPRRGRVLRVVLTAACVLAACAVPAAAAAFGTTLSTANDALSGATSALIWASFAIAAISLQGVRAACHASRERARDAAETQAIEADTAGEQATDAPRG</sequence>
<feature type="transmembrane region" description="Helical" evidence="2">
    <location>
        <begin position="53"/>
        <end position="73"/>
    </location>
</feature>
<feature type="signal peptide" evidence="3">
    <location>
        <begin position="1"/>
        <end position="33"/>
    </location>
</feature>
<protein>
    <submittedName>
        <fullName evidence="4">Uncharacterized protein</fullName>
    </submittedName>
</protein>
<comment type="caution">
    <text evidence="4">The sequence shown here is derived from an EMBL/GenBank/DDBJ whole genome shotgun (WGS) entry which is preliminary data.</text>
</comment>
<feature type="chain" id="PRO_5025597925" evidence="3">
    <location>
        <begin position="34"/>
        <end position="104"/>
    </location>
</feature>
<keyword evidence="2" id="KW-0812">Transmembrane</keyword>